<dbReference type="InterPro" id="IPR038606">
    <property type="entry name" value="To_sf"/>
</dbReference>
<dbReference type="EMBL" id="GEZM01094544">
    <property type="protein sequence ID" value="JAV55647.1"/>
    <property type="molecule type" value="Transcribed_RNA"/>
</dbReference>
<sequence>MDELLNVDKELFNKFLNFLKLYDPFQIDARTAFDFFGFYVSIEKIKIEGFSNVLTDISINPGLPRSTLTFELRLPKISGYIKSYASNVPFIYGRCNGRFHLKNMKLNVLVVYNLFEGLLPISVTTSVKMAQVIITGFNGNEELSTSLSRKISEFLKNVINSSQTHEIIESFINGVVTGFMKAKDPIPTLNI</sequence>
<evidence type="ECO:0008006" key="4">
    <source>
        <dbReference type="Google" id="ProtNLM"/>
    </source>
</evidence>
<evidence type="ECO:0000313" key="2">
    <source>
        <dbReference type="EMBL" id="KAB0796500.1"/>
    </source>
</evidence>
<dbReference type="EMBL" id="VVIM01000007">
    <property type="protein sequence ID" value="KAB0796500.1"/>
    <property type="molecule type" value="Genomic_DNA"/>
</dbReference>
<keyword evidence="3" id="KW-1185">Reference proteome</keyword>
<organism evidence="1">
    <name type="scientific">Photinus pyralis</name>
    <name type="common">Common eastern firefly</name>
    <name type="synonym">Lampyris pyralis</name>
    <dbReference type="NCBI Taxonomy" id="7054"/>
    <lineage>
        <taxon>Eukaryota</taxon>
        <taxon>Metazoa</taxon>
        <taxon>Ecdysozoa</taxon>
        <taxon>Arthropoda</taxon>
        <taxon>Hexapoda</taxon>
        <taxon>Insecta</taxon>
        <taxon>Pterygota</taxon>
        <taxon>Neoptera</taxon>
        <taxon>Endopterygota</taxon>
        <taxon>Coleoptera</taxon>
        <taxon>Polyphaga</taxon>
        <taxon>Elateriformia</taxon>
        <taxon>Elateroidea</taxon>
        <taxon>Lampyridae</taxon>
        <taxon>Lampyrinae</taxon>
        <taxon>Photinus</taxon>
    </lineage>
</organism>
<gene>
    <name evidence="2" type="ORF">PPYR_10561</name>
</gene>
<dbReference type="Gene3D" id="3.15.10.30">
    <property type="entry name" value="Haemolymph juvenile hormone binding protein"/>
    <property type="match status" value="1"/>
</dbReference>
<reference evidence="1" key="1">
    <citation type="journal article" date="2016" name="Sci. Rep.">
        <title>Molecular characterization of firefly nuptial gifts: a multi-omics approach sheds light on postcopulatory sexual selection.</title>
        <authorList>
            <person name="Al-Wathiqui N."/>
            <person name="Fallon T.R."/>
            <person name="South A."/>
            <person name="Weng J.K."/>
            <person name="Lewis S.M."/>
        </authorList>
    </citation>
    <scope>NUCLEOTIDE SEQUENCE</scope>
</reference>
<accession>A0A1Y1KA76</accession>
<evidence type="ECO:0000313" key="3">
    <source>
        <dbReference type="Proteomes" id="UP000327044"/>
    </source>
</evidence>
<name>A0A1Y1KA76_PHOPY</name>
<dbReference type="AlphaFoldDB" id="A0A1Y1KA76"/>
<dbReference type="Proteomes" id="UP000327044">
    <property type="component" value="Unassembled WGS sequence"/>
</dbReference>
<dbReference type="InParanoid" id="A0A1Y1KA76"/>
<protein>
    <recommendedName>
        <fullName evidence="4">Lipid-binding serum glycoprotein N-terminal domain-containing protein</fullName>
    </recommendedName>
</protein>
<proteinExistence type="predicted"/>
<reference evidence="2 3" key="2">
    <citation type="journal article" date="2018" name="Elife">
        <title>Firefly genomes illuminate parallel origins of bioluminescence in beetles.</title>
        <authorList>
            <person name="Fallon T.R."/>
            <person name="Lower S.E."/>
            <person name="Chang C.H."/>
            <person name="Bessho-Uehara M."/>
            <person name="Martin G.J."/>
            <person name="Bewick A.J."/>
            <person name="Behringer M."/>
            <person name="Debat H.J."/>
            <person name="Wong I."/>
            <person name="Day J.C."/>
            <person name="Suvorov A."/>
            <person name="Silva C.J."/>
            <person name="Stanger-Hall K.F."/>
            <person name="Hall D.W."/>
            <person name="Schmitz R.J."/>
            <person name="Nelson D.R."/>
            <person name="Lewis S.M."/>
            <person name="Shigenobu S."/>
            <person name="Bybee S.M."/>
            <person name="Larracuente A.M."/>
            <person name="Oba Y."/>
            <person name="Weng J.K."/>
        </authorList>
    </citation>
    <scope>NUCLEOTIDE SEQUENCE [LARGE SCALE GENOMIC DNA]</scope>
    <source>
        <strain evidence="2">1611_PpyrPB1</strain>
        <tissue evidence="2">Whole body</tissue>
    </source>
</reference>
<evidence type="ECO:0000313" key="1">
    <source>
        <dbReference type="EMBL" id="JAV55647.1"/>
    </source>
</evidence>
<reference evidence="2" key="3">
    <citation type="submission" date="2019-08" db="EMBL/GenBank/DDBJ databases">
        <authorList>
            <consortium name="Photinus pyralis genome working group"/>
            <person name="Fallon T.R."/>
            <person name="Sander Lower S.E."/>
            <person name="Weng J.-K."/>
        </authorList>
    </citation>
    <scope>NUCLEOTIDE SEQUENCE</scope>
    <source>
        <strain evidence="2">1611_PpyrPB1</strain>
        <tissue evidence="2">Whole body</tissue>
    </source>
</reference>